<sequence>MGDTVVSLAQLEDELKRLVGKYHAQAAYLFGSYARSEAHPDSDLDVLIVGGPDFHAPNVFAIAEELHLRFQKPVDVYEIREIERESLFYGSVMRDRLRVAWSKTTPTASPPSGAWDLSSSLMCENTG</sequence>
<proteinExistence type="inferred from homology"/>
<dbReference type="PANTHER" id="PTHR33571">
    <property type="entry name" value="SSL8005 PROTEIN"/>
    <property type="match status" value="1"/>
</dbReference>
<evidence type="ECO:0000256" key="9">
    <source>
        <dbReference type="ARBA" id="ARBA00038276"/>
    </source>
</evidence>
<evidence type="ECO:0000256" key="3">
    <source>
        <dbReference type="ARBA" id="ARBA00022679"/>
    </source>
</evidence>
<gene>
    <name evidence="11" type="ORF">C2L80_12065</name>
</gene>
<comment type="similarity">
    <text evidence="9">Belongs to the MntA antitoxin family.</text>
</comment>
<accession>A0A2K2U2A1</accession>
<evidence type="ECO:0000259" key="10">
    <source>
        <dbReference type="Pfam" id="PF01909"/>
    </source>
</evidence>
<keyword evidence="2" id="KW-1277">Toxin-antitoxin system</keyword>
<evidence type="ECO:0000256" key="2">
    <source>
        <dbReference type="ARBA" id="ARBA00022649"/>
    </source>
</evidence>
<dbReference type="SUPFAM" id="SSF81301">
    <property type="entry name" value="Nucleotidyltransferase"/>
    <property type="match status" value="1"/>
</dbReference>
<dbReference type="PANTHER" id="PTHR33571:SF14">
    <property type="entry name" value="PROTEIN ADENYLYLTRANSFERASE MJ0435-RELATED"/>
    <property type="match status" value="1"/>
</dbReference>
<evidence type="ECO:0000256" key="6">
    <source>
        <dbReference type="ARBA" id="ARBA00022741"/>
    </source>
</evidence>
<dbReference type="RefSeq" id="WP_087198680.1">
    <property type="nucleotide sequence ID" value="NZ_PPEL01000101.1"/>
</dbReference>
<dbReference type="Gene3D" id="3.30.460.10">
    <property type="entry name" value="Beta Polymerase, domain 2"/>
    <property type="match status" value="1"/>
</dbReference>
<keyword evidence="8" id="KW-0460">Magnesium</keyword>
<dbReference type="InterPro" id="IPR043519">
    <property type="entry name" value="NT_sf"/>
</dbReference>
<dbReference type="Proteomes" id="UP000236488">
    <property type="component" value="Unassembled WGS sequence"/>
</dbReference>
<keyword evidence="7" id="KW-0067">ATP-binding</keyword>
<comment type="cofactor">
    <cofactor evidence="1">
        <name>Mg(2+)</name>
        <dbReference type="ChEBI" id="CHEBI:18420"/>
    </cofactor>
</comment>
<dbReference type="EMBL" id="PPEL01000101">
    <property type="protein sequence ID" value="PNV64421.1"/>
    <property type="molecule type" value="Genomic_DNA"/>
</dbReference>
<dbReference type="InterPro" id="IPR002934">
    <property type="entry name" value="Polymerase_NTP_transf_dom"/>
</dbReference>
<keyword evidence="5" id="KW-0479">Metal-binding</keyword>
<name>A0A2K2U2A1_9ACTN</name>
<keyword evidence="12" id="KW-1185">Reference proteome</keyword>
<evidence type="ECO:0000256" key="7">
    <source>
        <dbReference type="ARBA" id="ARBA00022840"/>
    </source>
</evidence>
<dbReference type="AlphaFoldDB" id="A0A2K2U2A1"/>
<evidence type="ECO:0000256" key="8">
    <source>
        <dbReference type="ARBA" id="ARBA00022842"/>
    </source>
</evidence>
<dbReference type="GO" id="GO:0005524">
    <property type="term" value="F:ATP binding"/>
    <property type="evidence" value="ECO:0007669"/>
    <property type="project" value="UniProtKB-KW"/>
</dbReference>
<feature type="domain" description="Polymerase nucleotidyl transferase" evidence="10">
    <location>
        <begin position="9"/>
        <end position="93"/>
    </location>
</feature>
<keyword evidence="4" id="KW-0548">Nucleotidyltransferase</keyword>
<evidence type="ECO:0000313" key="11">
    <source>
        <dbReference type="EMBL" id="PNV64421.1"/>
    </source>
</evidence>
<evidence type="ECO:0000256" key="5">
    <source>
        <dbReference type="ARBA" id="ARBA00022723"/>
    </source>
</evidence>
<dbReference type="CDD" id="cd05403">
    <property type="entry name" value="NT_KNTase_like"/>
    <property type="match status" value="1"/>
</dbReference>
<comment type="caution">
    <text evidence="11">The sequence shown here is derived from an EMBL/GenBank/DDBJ whole genome shotgun (WGS) entry which is preliminary data.</text>
</comment>
<organism evidence="11 12">
    <name type="scientific">Rubneribacter badeniensis</name>
    <dbReference type="NCBI Taxonomy" id="2070688"/>
    <lineage>
        <taxon>Bacteria</taxon>
        <taxon>Bacillati</taxon>
        <taxon>Actinomycetota</taxon>
        <taxon>Coriobacteriia</taxon>
        <taxon>Eggerthellales</taxon>
        <taxon>Eggerthellaceae</taxon>
        <taxon>Rubneribacter</taxon>
    </lineage>
</organism>
<evidence type="ECO:0000256" key="1">
    <source>
        <dbReference type="ARBA" id="ARBA00001946"/>
    </source>
</evidence>
<dbReference type="GO" id="GO:0016779">
    <property type="term" value="F:nucleotidyltransferase activity"/>
    <property type="evidence" value="ECO:0007669"/>
    <property type="project" value="UniProtKB-KW"/>
</dbReference>
<keyword evidence="6" id="KW-0547">Nucleotide-binding</keyword>
<keyword evidence="3 11" id="KW-0808">Transferase</keyword>
<dbReference type="GO" id="GO:0046872">
    <property type="term" value="F:metal ion binding"/>
    <property type="evidence" value="ECO:0007669"/>
    <property type="project" value="UniProtKB-KW"/>
</dbReference>
<dbReference type="Pfam" id="PF01909">
    <property type="entry name" value="NTP_transf_2"/>
    <property type="match status" value="1"/>
</dbReference>
<evidence type="ECO:0000313" key="12">
    <source>
        <dbReference type="Proteomes" id="UP000236488"/>
    </source>
</evidence>
<evidence type="ECO:0000256" key="4">
    <source>
        <dbReference type="ARBA" id="ARBA00022695"/>
    </source>
</evidence>
<dbReference type="InterPro" id="IPR052038">
    <property type="entry name" value="Type-VII_TA_antitoxin"/>
</dbReference>
<reference evidence="11 12" key="1">
    <citation type="journal article" date="2018" name="Int. J. Syst. Evol. Microbiol.">
        <title>Rubneribacter badeniensis gen. nov., sp. nov. and Enteroscipio rubneri gen. nov., sp. nov., new members of the Eggerthellaceae isolated from human faeces.</title>
        <authorList>
            <person name="Danylec N."/>
            <person name="Gobl A."/>
            <person name="Stoll D.A."/>
            <person name="Hetzer B."/>
            <person name="Kulling S.E."/>
            <person name="Huch M."/>
        </authorList>
    </citation>
    <scope>NUCLEOTIDE SEQUENCE [LARGE SCALE GENOMIC DNA]</scope>
    <source>
        <strain evidence="11 12">ResAG-85</strain>
    </source>
</reference>
<protein>
    <submittedName>
        <fullName evidence="11">Nucleotidyltransferase domain-containing protein</fullName>
    </submittedName>
</protein>